<dbReference type="OrthoDB" id="5296354at2"/>
<sequence length="242" mass="27707">MPHPLFKYFPQNHEGRDFVVGDLHGMFHSLEVLMETVKFDTVIDRMFSVGDLVDRGPESKRVVAFLKQPWFHAIQGNHEQLLIQSKESESIYKSWTERAGGQWWITASDTERAEIYDRVNELPLAFQVSTDTGEIGIIHADIPIGLTWQEFIKQLQGSVELQQHAQWSRLRHRYITASETVPKIDGIDLVVVGHSIVKKPIFTANLCYIDTGAAYIEHDIDSQLTLLQIHPQQQIFQTKTSA</sequence>
<dbReference type="InterPro" id="IPR004843">
    <property type="entry name" value="Calcineurin-like_PHP"/>
</dbReference>
<evidence type="ECO:0000259" key="1">
    <source>
        <dbReference type="Pfam" id="PF00149"/>
    </source>
</evidence>
<accession>A0A317CB10</accession>
<organism evidence="2 3">
    <name type="scientific">Leucothrix arctica</name>
    <dbReference type="NCBI Taxonomy" id="1481894"/>
    <lineage>
        <taxon>Bacteria</taxon>
        <taxon>Pseudomonadati</taxon>
        <taxon>Pseudomonadota</taxon>
        <taxon>Gammaproteobacteria</taxon>
        <taxon>Thiotrichales</taxon>
        <taxon>Thiotrichaceae</taxon>
        <taxon>Leucothrix</taxon>
    </lineage>
</organism>
<gene>
    <name evidence="2" type="ORF">DKT75_10860</name>
</gene>
<dbReference type="Gene3D" id="3.60.21.10">
    <property type="match status" value="1"/>
</dbReference>
<dbReference type="RefSeq" id="WP_109823454.1">
    <property type="nucleotide sequence ID" value="NZ_QGKL01000031.1"/>
</dbReference>
<keyword evidence="3" id="KW-1185">Reference proteome</keyword>
<dbReference type="AlphaFoldDB" id="A0A317CB10"/>
<reference evidence="2 3" key="1">
    <citation type="submission" date="2018-05" db="EMBL/GenBank/DDBJ databases">
        <title>Leucothrix arctica sp. nov., isolated from Arctic seawater.</title>
        <authorList>
            <person name="Choi A."/>
            <person name="Baek K."/>
        </authorList>
    </citation>
    <scope>NUCLEOTIDE SEQUENCE [LARGE SCALE GENOMIC DNA]</scope>
    <source>
        <strain evidence="2 3">IMCC9719</strain>
    </source>
</reference>
<dbReference type="GO" id="GO:0016791">
    <property type="term" value="F:phosphatase activity"/>
    <property type="evidence" value="ECO:0007669"/>
    <property type="project" value="TreeGrafter"/>
</dbReference>
<evidence type="ECO:0000313" key="2">
    <source>
        <dbReference type="EMBL" id="PWQ95875.1"/>
    </source>
</evidence>
<dbReference type="Proteomes" id="UP000245506">
    <property type="component" value="Unassembled WGS sequence"/>
</dbReference>
<dbReference type="EMBL" id="QGKL01000031">
    <property type="protein sequence ID" value="PWQ95875.1"/>
    <property type="molecule type" value="Genomic_DNA"/>
</dbReference>
<dbReference type="PANTHER" id="PTHR42850">
    <property type="entry name" value="METALLOPHOSPHOESTERASE"/>
    <property type="match status" value="1"/>
</dbReference>
<dbReference type="GO" id="GO:0005737">
    <property type="term" value="C:cytoplasm"/>
    <property type="evidence" value="ECO:0007669"/>
    <property type="project" value="TreeGrafter"/>
</dbReference>
<dbReference type="InterPro" id="IPR050126">
    <property type="entry name" value="Ap4A_hydrolase"/>
</dbReference>
<dbReference type="Pfam" id="PF00149">
    <property type="entry name" value="Metallophos"/>
    <property type="match status" value="1"/>
</dbReference>
<comment type="caution">
    <text evidence="2">The sequence shown here is derived from an EMBL/GenBank/DDBJ whole genome shotgun (WGS) entry which is preliminary data.</text>
</comment>
<dbReference type="PANTHER" id="PTHR42850:SF4">
    <property type="entry name" value="ZINC-DEPENDENT ENDOPOLYPHOSPHATASE"/>
    <property type="match status" value="1"/>
</dbReference>
<dbReference type="SUPFAM" id="SSF56300">
    <property type="entry name" value="Metallo-dependent phosphatases"/>
    <property type="match status" value="1"/>
</dbReference>
<proteinExistence type="predicted"/>
<name>A0A317CB10_9GAMM</name>
<dbReference type="GO" id="GO:0008803">
    <property type="term" value="F:bis(5'-nucleosyl)-tetraphosphatase (symmetrical) activity"/>
    <property type="evidence" value="ECO:0007669"/>
    <property type="project" value="TreeGrafter"/>
</dbReference>
<evidence type="ECO:0000313" key="3">
    <source>
        <dbReference type="Proteomes" id="UP000245506"/>
    </source>
</evidence>
<feature type="domain" description="Calcineurin-like phosphoesterase" evidence="1">
    <location>
        <begin position="19"/>
        <end position="195"/>
    </location>
</feature>
<dbReference type="GO" id="GO:0110154">
    <property type="term" value="P:RNA decapping"/>
    <property type="evidence" value="ECO:0007669"/>
    <property type="project" value="TreeGrafter"/>
</dbReference>
<protein>
    <submittedName>
        <fullName evidence="2">Phosphoprotein phosphatase</fullName>
    </submittedName>
</protein>
<dbReference type="InterPro" id="IPR029052">
    <property type="entry name" value="Metallo-depent_PP-like"/>
</dbReference>